<name>A0A0V8IT51_9MICC</name>
<dbReference type="STRING" id="993070.AS031_07705"/>
<evidence type="ECO:0000313" key="4">
    <source>
        <dbReference type="Proteomes" id="UP000053199"/>
    </source>
</evidence>
<feature type="compositionally biased region" description="Low complexity" evidence="1">
    <location>
        <begin position="154"/>
        <end position="192"/>
    </location>
</feature>
<proteinExistence type="predicted"/>
<accession>A0A0V8IT51</accession>
<keyword evidence="4" id="KW-1185">Reference proteome</keyword>
<comment type="caution">
    <text evidence="3">The sequence shown here is derived from an EMBL/GenBank/DDBJ whole genome shotgun (WGS) entry which is preliminary data.</text>
</comment>
<feature type="compositionally biased region" description="Low complexity" evidence="1">
    <location>
        <begin position="69"/>
        <end position="81"/>
    </location>
</feature>
<feature type="region of interest" description="Disordered" evidence="1">
    <location>
        <begin position="1"/>
        <end position="234"/>
    </location>
</feature>
<protein>
    <submittedName>
        <fullName evidence="3">Uncharacterized protein</fullName>
    </submittedName>
</protein>
<evidence type="ECO:0000313" key="3">
    <source>
        <dbReference type="EMBL" id="KSU77930.1"/>
    </source>
</evidence>
<feature type="compositionally biased region" description="Low complexity" evidence="1">
    <location>
        <begin position="22"/>
        <end position="54"/>
    </location>
</feature>
<dbReference type="RefSeq" id="WP_058267521.1">
    <property type="nucleotide sequence ID" value="NZ_FMAZ01000002.1"/>
</dbReference>
<evidence type="ECO:0000256" key="2">
    <source>
        <dbReference type="SAM" id="Phobius"/>
    </source>
</evidence>
<gene>
    <name evidence="3" type="ORF">AS031_07705</name>
</gene>
<feature type="region of interest" description="Disordered" evidence="1">
    <location>
        <begin position="288"/>
        <end position="400"/>
    </location>
</feature>
<keyword evidence="2" id="KW-0812">Transmembrane</keyword>
<evidence type="ECO:0000256" key="1">
    <source>
        <dbReference type="SAM" id="MobiDB-lite"/>
    </source>
</evidence>
<keyword evidence="2" id="KW-0472">Membrane</keyword>
<organism evidence="3 4">
    <name type="scientific">Pseudarthrobacter enclensis</name>
    <dbReference type="NCBI Taxonomy" id="993070"/>
    <lineage>
        <taxon>Bacteria</taxon>
        <taxon>Bacillati</taxon>
        <taxon>Actinomycetota</taxon>
        <taxon>Actinomycetes</taxon>
        <taxon>Micrococcales</taxon>
        <taxon>Micrococcaceae</taxon>
        <taxon>Pseudarthrobacter</taxon>
    </lineage>
</organism>
<feature type="compositionally biased region" description="Basic and acidic residues" evidence="1">
    <location>
        <begin position="122"/>
        <end position="140"/>
    </location>
</feature>
<feature type="compositionally biased region" description="Pro residues" evidence="1">
    <location>
        <begin position="101"/>
        <end position="113"/>
    </location>
</feature>
<keyword evidence="2" id="KW-1133">Transmembrane helix</keyword>
<dbReference type="EMBL" id="LNQM01000002">
    <property type="protein sequence ID" value="KSU77930.1"/>
    <property type="molecule type" value="Genomic_DNA"/>
</dbReference>
<dbReference type="OrthoDB" id="4934727at2"/>
<dbReference type="Proteomes" id="UP000053199">
    <property type="component" value="Unassembled WGS sequence"/>
</dbReference>
<feature type="compositionally biased region" description="Pro residues" evidence="1">
    <location>
        <begin position="210"/>
        <end position="223"/>
    </location>
</feature>
<feature type="transmembrane region" description="Helical" evidence="2">
    <location>
        <begin position="460"/>
        <end position="481"/>
    </location>
</feature>
<feature type="compositionally biased region" description="Basic and acidic residues" evidence="1">
    <location>
        <begin position="313"/>
        <end position="322"/>
    </location>
</feature>
<dbReference type="AlphaFoldDB" id="A0A0V8IT51"/>
<sequence>MSQEQPPIRSRRELRKARDAAQKAAAAPDADQLSPATKTPPAAPAAQPAANVPAGKTPVTPAPADEPGKAPAQRPGAAPGAAREKGTAPAVGPAQASGPQEPGPTNQPGPVPAPAQRSSQIRARDRATLRTIKELEEKEGQLAAGGPPTRRQLRLQQLKEQALTAATPIVPAAPETPAPAAKPGAAGKTPATLAPAKGKGTKASGERPAPSTPAPSSPAPSPSGPEGMTVEQALAARALIAEQAKNQIAKMEHIASLDPEAVDPDILAEQIALAERAAVMNRRAMARQKLAEQAGGSAAVKAQPGDAGSQATAKEDRPKDRPGPSTANNLAMVTPLEFVQVPGVDRPVMKPPATSHVPVTTRPGAKVPPGGGSKRRPGSKPPAPRKQGPAPDPVSGRSQVIARAEAAARAATRPKPVVFPDNQAGEAIEDLPRVPASSAYGLEPLDAATAGLGRARRNRILQVCILAFGVVALVSGVVLIISGMNP</sequence>
<reference evidence="3 4" key="1">
    <citation type="journal article" date="2014" name="Arch. Microbiol.">
        <title>Arthrobacter enclensis sp. nov., isolated from sediment sample.</title>
        <authorList>
            <person name="Dastager S.G."/>
            <person name="Liu Q."/>
            <person name="Tang S.K."/>
            <person name="Krishnamurthi S."/>
            <person name="Lee J.C."/>
            <person name="Li W.J."/>
        </authorList>
    </citation>
    <scope>NUCLEOTIDE SEQUENCE [LARGE SCALE GENOMIC DNA]</scope>
    <source>
        <strain evidence="3 4">NIO-1008</strain>
    </source>
</reference>